<dbReference type="AlphaFoldDB" id="A0A0D8HDT1"/>
<keyword evidence="1" id="KW-0812">Transmembrane</keyword>
<protein>
    <submittedName>
        <fullName evidence="2">Uncharacterized protein</fullName>
    </submittedName>
</protein>
<reference evidence="2 3" key="1">
    <citation type="submission" date="2015-01" db="EMBL/GenBank/DDBJ databases">
        <title>Draft genome of the acidophilic iron oxidizer Acidithrix ferrooxidans strain Py-F3.</title>
        <authorList>
            <person name="Poehlein A."/>
            <person name="Eisen S."/>
            <person name="Schloemann M."/>
            <person name="Johnson B.D."/>
            <person name="Daniel R."/>
            <person name="Muehling M."/>
        </authorList>
    </citation>
    <scope>NUCLEOTIDE SEQUENCE [LARGE SCALE GENOMIC DNA]</scope>
    <source>
        <strain evidence="2 3">Py-F3</strain>
    </source>
</reference>
<name>A0A0D8HDT1_9ACTN</name>
<evidence type="ECO:0000313" key="3">
    <source>
        <dbReference type="Proteomes" id="UP000032360"/>
    </source>
</evidence>
<dbReference type="EMBL" id="JXYS01000100">
    <property type="protein sequence ID" value="KJF16088.1"/>
    <property type="molecule type" value="Genomic_DNA"/>
</dbReference>
<dbReference type="Proteomes" id="UP000032360">
    <property type="component" value="Unassembled WGS sequence"/>
</dbReference>
<proteinExistence type="predicted"/>
<comment type="caution">
    <text evidence="2">The sequence shown here is derived from an EMBL/GenBank/DDBJ whole genome shotgun (WGS) entry which is preliminary data.</text>
</comment>
<accession>A0A0D8HDT1</accession>
<keyword evidence="1" id="KW-0472">Membrane</keyword>
<gene>
    <name evidence="2" type="ORF">AXFE_30690</name>
</gene>
<evidence type="ECO:0000313" key="2">
    <source>
        <dbReference type="EMBL" id="KJF16088.1"/>
    </source>
</evidence>
<sequence>MVSSQYFTRVGSFWSYFHSGTLVIGTIYGILVCLCYQLIFIIGIGDG</sequence>
<feature type="transmembrane region" description="Helical" evidence="1">
    <location>
        <begin position="20"/>
        <end position="44"/>
    </location>
</feature>
<keyword evidence="3" id="KW-1185">Reference proteome</keyword>
<keyword evidence="1" id="KW-1133">Transmembrane helix</keyword>
<evidence type="ECO:0000256" key="1">
    <source>
        <dbReference type="SAM" id="Phobius"/>
    </source>
</evidence>
<organism evidence="2 3">
    <name type="scientific">Acidithrix ferrooxidans</name>
    <dbReference type="NCBI Taxonomy" id="1280514"/>
    <lineage>
        <taxon>Bacteria</taxon>
        <taxon>Bacillati</taxon>
        <taxon>Actinomycetota</taxon>
        <taxon>Acidimicrobiia</taxon>
        <taxon>Acidimicrobiales</taxon>
        <taxon>Acidimicrobiaceae</taxon>
        <taxon>Acidithrix</taxon>
    </lineage>
</organism>